<dbReference type="InterPro" id="IPR047690">
    <property type="entry name" value="IPExxxVDY_fam"/>
</dbReference>
<organism evidence="1 2">
    <name type="scientific">Pontibacter lucknowensis</name>
    <dbReference type="NCBI Taxonomy" id="1077936"/>
    <lineage>
        <taxon>Bacteria</taxon>
        <taxon>Pseudomonadati</taxon>
        <taxon>Bacteroidota</taxon>
        <taxon>Cytophagia</taxon>
        <taxon>Cytophagales</taxon>
        <taxon>Hymenobacteraceae</taxon>
        <taxon>Pontibacter</taxon>
    </lineage>
</organism>
<dbReference type="NCBIfam" id="NF033205">
    <property type="entry name" value="IPExxxVDY"/>
    <property type="match status" value="1"/>
</dbReference>
<sequence length="143" mass="17119">MKTLHLDIEYDFSFALFGVVASCRDYKMAWSLNRLLGLNLTRQPDLCYEMTDRHKMYISHFEHNDTHSTVRLFRNKALGTLTTKKPFMLPDVKEYDYILQISGALQHYLHPQELLRRLHNLPIIQYTKQFDPLTLKYKEHLLF</sequence>
<protein>
    <recommendedName>
        <fullName evidence="3">IPExxxVDY family protein</fullName>
    </recommendedName>
</protein>
<dbReference type="RefSeq" id="WP_007659743.1">
    <property type="nucleotide sequence ID" value="NZ_FTNM01000001.1"/>
</dbReference>
<dbReference type="AlphaFoldDB" id="A0A1N6T5G2"/>
<evidence type="ECO:0008006" key="3">
    <source>
        <dbReference type="Google" id="ProtNLM"/>
    </source>
</evidence>
<evidence type="ECO:0000313" key="1">
    <source>
        <dbReference type="EMBL" id="SIQ48366.1"/>
    </source>
</evidence>
<name>A0A1N6T5G2_9BACT</name>
<reference evidence="2" key="1">
    <citation type="submission" date="2017-01" db="EMBL/GenBank/DDBJ databases">
        <authorList>
            <person name="Varghese N."/>
            <person name="Submissions S."/>
        </authorList>
    </citation>
    <scope>NUCLEOTIDE SEQUENCE [LARGE SCALE GENOMIC DNA]</scope>
    <source>
        <strain evidence="2">DM9</strain>
    </source>
</reference>
<dbReference type="PROSITE" id="PS51257">
    <property type="entry name" value="PROKAR_LIPOPROTEIN"/>
    <property type="match status" value="1"/>
</dbReference>
<accession>A0A1N6T5G2</accession>
<evidence type="ECO:0000313" key="2">
    <source>
        <dbReference type="Proteomes" id="UP000185924"/>
    </source>
</evidence>
<dbReference type="EMBL" id="FTNM01000001">
    <property type="protein sequence ID" value="SIQ48366.1"/>
    <property type="molecule type" value="Genomic_DNA"/>
</dbReference>
<dbReference type="OrthoDB" id="676614at2"/>
<proteinExistence type="predicted"/>
<keyword evidence="2" id="KW-1185">Reference proteome</keyword>
<gene>
    <name evidence="1" type="ORF">SAMN05421545_0120</name>
</gene>
<dbReference type="STRING" id="1077936.SAMN05421545_0120"/>
<dbReference type="Proteomes" id="UP000185924">
    <property type="component" value="Unassembled WGS sequence"/>
</dbReference>